<keyword evidence="3" id="KW-1185">Reference proteome</keyword>
<feature type="chain" id="PRO_5041341878" description="C-type lectin domain-containing protein" evidence="1">
    <location>
        <begin position="22"/>
        <end position="357"/>
    </location>
</feature>
<gene>
    <name evidence="2" type="ORF">QR680_008283</name>
</gene>
<dbReference type="CDD" id="cd00037">
    <property type="entry name" value="CLECT"/>
    <property type="match status" value="1"/>
</dbReference>
<dbReference type="Proteomes" id="UP001175271">
    <property type="component" value="Unassembled WGS sequence"/>
</dbReference>
<proteinExistence type="predicted"/>
<sequence length="357" mass="40429">MPTTKWFFFLIPLLEIHFVTSTDVDVKYRFTYISSRIVGSKTEHSVGSLDDCGDRAYDERAFAFAYVANSTGHFCTVVHSFDSLEENSRPQERHFLMDKRDIKGLECREYRETVREIIDESEDCDDDEAICEALQGVASSFPFHPPISMQIQETQCALKSDHPDCVCPTGWTEVCCPERTQPRTDKDGTQFCCPPTGPCCPFGMSIVPKQKGNICCPTGFKYSPEFGSCLQNVEIMERPQTITALNQHCWDLDAEPVKIENREQNQKIPQAIIGLQIPEDIAWGVDNFRWASDNSVPTFTHWKDGEPNNHNNETLGDEIFVLRSKSGKWFDVNSNTDFIPTPMVLVCMTDAASGYRG</sequence>
<evidence type="ECO:0008006" key="4">
    <source>
        <dbReference type="Google" id="ProtNLM"/>
    </source>
</evidence>
<protein>
    <recommendedName>
        <fullName evidence="4">C-type lectin domain-containing protein</fullName>
    </recommendedName>
</protein>
<dbReference type="EMBL" id="JAUCMV010000001">
    <property type="protein sequence ID" value="KAK0423695.1"/>
    <property type="molecule type" value="Genomic_DNA"/>
</dbReference>
<feature type="signal peptide" evidence="1">
    <location>
        <begin position="1"/>
        <end position="21"/>
    </location>
</feature>
<name>A0AA39M7S2_9BILA</name>
<evidence type="ECO:0000313" key="3">
    <source>
        <dbReference type="Proteomes" id="UP001175271"/>
    </source>
</evidence>
<reference evidence="2" key="1">
    <citation type="submission" date="2023-06" db="EMBL/GenBank/DDBJ databases">
        <title>Genomic analysis of the entomopathogenic nematode Steinernema hermaphroditum.</title>
        <authorList>
            <person name="Schwarz E.M."/>
            <person name="Heppert J.K."/>
            <person name="Baniya A."/>
            <person name="Schwartz H.T."/>
            <person name="Tan C.-H."/>
            <person name="Antoshechkin I."/>
            <person name="Sternberg P.W."/>
            <person name="Goodrich-Blair H."/>
            <person name="Dillman A.R."/>
        </authorList>
    </citation>
    <scope>NUCLEOTIDE SEQUENCE</scope>
    <source>
        <strain evidence="2">PS9179</strain>
        <tissue evidence="2">Whole animal</tissue>
    </source>
</reference>
<evidence type="ECO:0000313" key="2">
    <source>
        <dbReference type="EMBL" id="KAK0423695.1"/>
    </source>
</evidence>
<keyword evidence="1" id="KW-0732">Signal</keyword>
<dbReference type="InterPro" id="IPR016187">
    <property type="entry name" value="CTDL_fold"/>
</dbReference>
<accession>A0AA39M7S2</accession>
<organism evidence="2 3">
    <name type="scientific">Steinernema hermaphroditum</name>
    <dbReference type="NCBI Taxonomy" id="289476"/>
    <lineage>
        <taxon>Eukaryota</taxon>
        <taxon>Metazoa</taxon>
        <taxon>Ecdysozoa</taxon>
        <taxon>Nematoda</taxon>
        <taxon>Chromadorea</taxon>
        <taxon>Rhabditida</taxon>
        <taxon>Tylenchina</taxon>
        <taxon>Panagrolaimomorpha</taxon>
        <taxon>Strongyloidoidea</taxon>
        <taxon>Steinernematidae</taxon>
        <taxon>Steinernema</taxon>
    </lineage>
</organism>
<dbReference type="AlphaFoldDB" id="A0AA39M7S2"/>
<comment type="caution">
    <text evidence="2">The sequence shown here is derived from an EMBL/GenBank/DDBJ whole genome shotgun (WGS) entry which is preliminary data.</text>
</comment>
<dbReference type="Gene3D" id="3.10.100.10">
    <property type="entry name" value="Mannose-Binding Protein A, subunit A"/>
    <property type="match status" value="1"/>
</dbReference>
<dbReference type="InterPro" id="IPR016186">
    <property type="entry name" value="C-type_lectin-like/link_sf"/>
</dbReference>
<evidence type="ECO:0000256" key="1">
    <source>
        <dbReference type="SAM" id="SignalP"/>
    </source>
</evidence>
<dbReference type="SUPFAM" id="SSF56436">
    <property type="entry name" value="C-type lectin-like"/>
    <property type="match status" value="1"/>
</dbReference>